<dbReference type="InterPro" id="IPR036770">
    <property type="entry name" value="Ankyrin_rpt-contain_sf"/>
</dbReference>
<feature type="compositionally biased region" description="Basic residues" evidence="4">
    <location>
        <begin position="365"/>
        <end position="384"/>
    </location>
</feature>
<dbReference type="AlphaFoldDB" id="A0A6P8J6M3"/>
<dbReference type="PANTHER" id="PTHR24173">
    <property type="entry name" value="ANKYRIN REPEAT CONTAINING"/>
    <property type="match status" value="1"/>
</dbReference>
<dbReference type="Proteomes" id="UP000515163">
    <property type="component" value="Unplaced"/>
</dbReference>
<dbReference type="SUPFAM" id="SSF48403">
    <property type="entry name" value="Ankyrin repeat"/>
    <property type="match status" value="1"/>
</dbReference>
<dbReference type="SMART" id="SM00248">
    <property type="entry name" value="ANK"/>
    <property type="match status" value="5"/>
</dbReference>
<organism evidence="5 6">
    <name type="scientific">Actinia tenebrosa</name>
    <name type="common">Australian red waratah sea anemone</name>
    <dbReference type="NCBI Taxonomy" id="6105"/>
    <lineage>
        <taxon>Eukaryota</taxon>
        <taxon>Metazoa</taxon>
        <taxon>Cnidaria</taxon>
        <taxon>Anthozoa</taxon>
        <taxon>Hexacorallia</taxon>
        <taxon>Actiniaria</taxon>
        <taxon>Actiniidae</taxon>
        <taxon>Actinia</taxon>
    </lineage>
</organism>
<feature type="region of interest" description="Disordered" evidence="4">
    <location>
        <begin position="342"/>
        <end position="384"/>
    </location>
</feature>
<evidence type="ECO:0000313" key="6">
    <source>
        <dbReference type="RefSeq" id="XP_031575419.1"/>
    </source>
</evidence>
<keyword evidence="5" id="KW-1185">Reference proteome</keyword>
<dbReference type="Pfam" id="PF13606">
    <property type="entry name" value="Ank_3"/>
    <property type="match status" value="1"/>
</dbReference>
<accession>A0A6P8J6M3</accession>
<protein>
    <submittedName>
        <fullName evidence="6">2-5A-dependent ribonuclease-like</fullName>
    </submittedName>
</protein>
<evidence type="ECO:0000256" key="3">
    <source>
        <dbReference type="PROSITE-ProRule" id="PRU00023"/>
    </source>
</evidence>
<dbReference type="InParanoid" id="A0A6P8J6M3"/>
<dbReference type="KEGG" id="aten:116309027"/>
<dbReference type="PROSITE" id="PS50088">
    <property type="entry name" value="ANK_REPEAT"/>
    <property type="match status" value="1"/>
</dbReference>
<evidence type="ECO:0000313" key="5">
    <source>
        <dbReference type="Proteomes" id="UP000515163"/>
    </source>
</evidence>
<dbReference type="GeneID" id="116309027"/>
<evidence type="ECO:0000256" key="4">
    <source>
        <dbReference type="SAM" id="MobiDB-lite"/>
    </source>
</evidence>
<proteinExistence type="predicted"/>
<evidence type="ECO:0000256" key="2">
    <source>
        <dbReference type="ARBA" id="ARBA00023043"/>
    </source>
</evidence>
<feature type="repeat" description="ANK" evidence="3">
    <location>
        <begin position="103"/>
        <end position="139"/>
    </location>
</feature>
<dbReference type="OrthoDB" id="5406014at2759"/>
<dbReference type="Gene3D" id="1.25.40.20">
    <property type="entry name" value="Ankyrin repeat-containing domain"/>
    <property type="match status" value="2"/>
</dbReference>
<dbReference type="PANTHER" id="PTHR24173:SF76">
    <property type="match status" value="1"/>
</dbReference>
<keyword evidence="1" id="KW-0677">Repeat</keyword>
<dbReference type="Pfam" id="PF12796">
    <property type="entry name" value="Ank_2"/>
    <property type="match status" value="1"/>
</dbReference>
<keyword evidence="2 3" id="KW-0040">ANK repeat</keyword>
<evidence type="ECO:0000256" key="1">
    <source>
        <dbReference type="ARBA" id="ARBA00022737"/>
    </source>
</evidence>
<dbReference type="RefSeq" id="XP_031575419.1">
    <property type="nucleotide sequence ID" value="XM_031719559.1"/>
</dbReference>
<reference evidence="6" key="1">
    <citation type="submission" date="2025-08" db="UniProtKB">
        <authorList>
            <consortium name="RefSeq"/>
        </authorList>
    </citation>
    <scope>IDENTIFICATION</scope>
    <source>
        <tissue evidence="6">Tentacle</tissue>
    </source>
</reference>
<name>A0A6P8J6M3_ACTTE</name>
<dbReference type="InterPro" id="IPR002110">
    <property type="entry name" value="Ankyrin_rpt"/>
</dbReference>
<gene>
    <name evidence="6" type="primary">LOC116309027</name>
</gene>
<sequence length="384" mass="43440">MSLLMAVKCGRIHQTRLLLDIGTDPNISTDKDSKTSLMQACFIEKQNIAAKIARMLIDKGAVVSTKDRFKRTALSYACMNGKEKIVEMLLEDIEYDINEQDEEGNTPLMYAAMSGNAKALCYMLKKIMKYRLSVDLRNKKGFSAYLLAAKMGHFYCAHILKTEGFASDGIRDTEYFLSDKEWIKKVRRDISRMQLDGDDIRIMGSRSACTRTPRVSLTSRPKTSLDFIDRLESPSRHNYTRRTVTDSRLDSRTGSRITARNETPHMTKNSWIDIADGRRSRVTSATSSNSENSLMLVSESSDATEIVPCEARTKTPDLHAILSHYLDKEAYKPVKMIPRKGRNVQFSKEARTAPSAGKSAQSTLRQRKQSRQSPKPKRRGVLTT</sequence>